<evidence type="ECO:0000313" key="2">
    <source>
        <dbReference type="Proteomes" id="UP000784128"/>
    </source>
</evidence>
<organism evidence="1 2">
    <name type="scientific">Pelotalea chapellei</name>
    <dbReference type="NCBI Taxonomy" id="44671"/>
    <lineage>
        <taxon>Bacteria</taxon>
        <taxon>Pseudomonadati</taxon>
        <taxon>Thermodesulfobacteriota</taxon>
        <taxon>Desulfuromonadia</taxon>
        <taxon>Geobacterales</taxon>
        <taxon>Geobacteraceae</taxon>
        <taxon>Pelotalea</taxon>
    </lineage>
</organism>
<dbReference type="RefSeq" id="WP_214297861.1">
    <property type="nucleotide sequence ID" value="NZ_JAHDYS010000006.1"/>
</dbReference>
<proteinExistence type="predicted"/>
<dbReference type="SUPFAM" id="SSF53448">
    <property type="entry name" value="Nucleotide-diphospho-sugar transferases"/>
    <property type="match status" value="1"/>
</dbReference>
<dbReference type="Proteomes" id="UP000784128">
    <property type="component" value="Unassembled WGS sequence"/>
</dbReference>
<sequence length="412" mass="47640">MNDIAVFTIASTNYLAYARVLMQSIRKYHDDVDLHLVLADESEGQLEGSAEPFEIIEARSLGIPDFQRMAFRYDIVEFNTAVKPFAFRFFLQKGYKKVIYFDPDILLYHGLQDLFRLLDQYSIIVTPHMTVPLPVNDSCSPSEQSCLSSGTYNLGFLALSASKDANSFCDWWCEKCLTSCYCEVESGLFVDQKWINLVTAYWSSVHVLRHQGYNMAYWNLHERRLDGCLVNGAVPLVFFHFSGITLHDLNLISKYQNRFTLENRGDLAFLYQEYRGLLLAQGHEELKQIGYKYGRFKDGTLIGPVARRLYPAVAGNYTDPFDIGEESYHSLLKRKRLLEKPSAHMKFVQDVIADDIKKTTYRRWINTGFRILCGVIGIRLYHFLMNFLIENCLIRKHGFLIVDSPRGEREEP</sequence>
<gene>
    <name evidence="1" type="ORF">KJB30_08165</name>
</gene>
<protein>
    <recommendedName>
        <fullName evidence="3">Glycosyl transferase family 8</fullName>
    </recommendedName>
</protein>
<accession>A0ABS5U7V8</accession>
<evidence type="ECO:0000313" key="1">
    <source>
        <dbReference type="EMBL" id="MBT1071754.1"/>
    </source>
</evidence>
<reference evidence="1 2" key="1">
    <citation type="submission" date="2021-05" db="EMBL/GenBank/DDBJ databases">
        <title>The draft genome of Geobacter chapellei DSM 13688.</title>
        <authorList>
            <person name="Xu Z."/>
            <person name="Masuda Y."/>
            <person name="Itoh H."/>
            <person name="Senoo K."/>
        </authorList>
    </citation>
    <scope>NUCLEOTIDE SEQUENCE [LARGE SCALE GENOMIC DNA]</scope>
    <source>
        <strain evidence="1 2">DSM 13688</strain>
    </source>
</reference>
<evidence type="ECO:0008006" key="3">
    <source>
        <dbReference type="Google" id="ProtNLM"/>
    </source>
</evidence>
<dbReference type="InterPro" id="IPR029044">
    <property type="entry name" value="Nucleotide-diphossugar_trans"/>
</dbReference>
<comment type="caution">
    <text evidence="1">The sequence shown here is derived from an EMBL/GenBank/DDBJ whole genome shotgun (WGS) entry which is preliminary data.</text>
</comment>
<dbReference type="Gene3D" id="3.90.550.10">
    <property type="entry name" value="Spore Coat Polysaccharide Biosynthesis Protein SpsA, Chain A"/>
    <property type="match status" value="1"/>
</dbReference>
<dbReference type="EMBL" id="JAHDYS010000006">
    <property type="protein sequence ID" value="MBT1071754.1"/>
    <property type="molecule type" value="Genomic_DNA"/>
</dbReference>
<keyword evidence="2" id="KW-1185">Reference proteome</keyword>
<name>A0ABS5U7V8_9BACT</name>